<keyword evidence="7 21" id="KW-0808">Transferase</keyword>
<dbReference type="Gene3D" id="1.10.150.110">
    <property type="entry name" value="DNA polymerase beta, N-terminal domain-like"/>
    <property type="match status" value="1"/>
</dbReference>
<protein>
    <recommendedName>
        <fullName evidence="5">DNA polymerase lambda</fullName>
        <ecNumber evidence="4">2.7.7.7</ecNumber>
    </recommendedName>
</protein>
<evidence type="ECO:0000256" key="14">
    <source>
        <dbReference type="ARBA" id="ARBA00023204"/>
    </source>
</evidence>
<evidence type="ECO:0000256" key="4">
    <source>
        <dbReference type="ARBA" id="ARBA00012417"/>
    </source>
</evidence>
<sequence length="785" mass="87796">MLTQDSLSKAEYFDKLYALIDSSPDEAEDTNEVRSFFQQPLNPASPSVLSPSPAPAPRRTTPKGPIKKIPGIQRTLSEPTPASSIVKETPLVRKNSLLRYDISTPPSVDTSFNGINFPSRNPTLITTEGQRRPDIEHRSVSDPARGSLVLKNSTGITTMLQRNVKRKRIGEAVAEKSKKSSRVSDIKLVPENQRIFQDKTFFYIPNDAIASARKFRIDKARKYGATWTQEFGTGVTHVVVDKNLKYQDVLAYMKSSFNVDGIPEDMMLVNELYPLECIEHRFLVPPDQKLYMVEGSESVLGQKEQPPILNPKAGNLVDVRLPKEDSEERPGTPVVEEATQETSPSESLPKALNNTSDGTEVIDNPPPRKYADFGTEFNEVINIARNTRFVALDDEESDSRLGPDNSEDSDSEREASQAKAVAKSKKRPRSRQGGLHKDNFSCMKGGTGSASGKNPNDDCINAFLELAAFYERIRDTFRNMSYRKGATALRSQTRKITDYDEAREIFGIGHSLATKIVEFHRRGRLAKLEYTKLDGRDSIVQKFMKIYGVGASQADKWVDQGHKTLEDLVANVPLTENQKIGIAHYEDFNIRIPREEMHALGDIVKQAVAKIDPKVEATMGGSYRRGAKTSGDIDFMLTKPGTTSTLELLPFLHSLVTYLQNTGFLVAALAVPSYRSADAGSKWHGACKLPDNPIWRRIDLLLVPASEWGAALIYFTGDDIFNRSLRLLASKYDMRLNQRGLYEHCMRGKGRVKLTEGTLIKGLDERGIFERLGVPWRPPEERILN</sequence>
<dbReference type="HOGENOM" id="CLU_008698_3_0_1"/>
<evidence type="ECO:0000256" key="8">
    <source>
        <dbReference type="ARBA" id="ARBA00022695"/>
    </source>
</evidence>
<dbReference type="Gene3D" id="3.40.50.10190">
    <property type="entry name" value="BRCT domain"/>
    <property type="match status" value="1"/>
</dbReference>
<evidence type="ECO:0000256" key="10">
    <source>
        <dbReference type="ARBA" id="ARBA00022723"/>
    </source>
</evidence>
<evidence type="ECO:0000256" key="12">
    <source>
        <dbReference type="ARBA" id="ARBA00022932"/>
    </source>
</evidence>
<dbReference type="SUPFAM" id="SSF52113">
    <property type="entry name" value="BRCT domain"/>
    <property type="match status" value="1"/>
</dbReference>
<dbReference type="OrthoDB" id="205514at2759"/>
<keyword evidence="16" id="KW-0539">Nucleus</keyword>
<feature type="region of interest" description="Disordered" evidence="19">
    <location>
        <begin position="321"/>
        <end position="370"/>
    </location>
</feature>
<feature type="region of interest" description="Disordered" evidence="19">
    <location>
        <begin position="25"/>
        <end position="87"/>
    </location>
</feature>
<keyword evidence="15" id="KW-0456">Lyase</keyword>
<dbReference type="OMA" id="KWHGASA"/>
<dbReference type="Pfam" id="PF14716">
    <property type="entry name" value="HHH_8"/>
    <property type="match status" value="1"/>
</dbReference>
<dbReference type="InterPro" id="IPR001357">
    <property type="entry name" value="BRCT_dom"/>
</dbReference>
<proteinExistence type="inferred from homology"/>
<dbReference type="InterPro" id="IPR018944">
    <property type="entry name" value="DNA_pol_lambd_fingers_domain"/>
</dbReference>
<dbReference type="Proteomes" id="UP000016922">
    <property type="component" value="Unassembled WGS sequence"/>
</dbReference>
<evidence type="ECO:0000256" key="17">
    <source>
        <dbReference type="ARBA" id="ARBA00049244"/>
    </source>
</evidence>
<dbReference type="GO" id="GO:0003677">
    <property type="term" value="F:DNA binding"/>
    <property type="evidence" value="ECO:0007669"/>
    <property type="project" value="UniProtKB-KW"/>
</dbReference>
<dbReference type="GO" id="GO:0003887">
    <property type="term" value="F:DNA-directed DNA polymerase activity"/>
    <property type="evidence" value="ECO:0007669"/>
    <property type="project" value="UniProtKB-KW"/>
</dbReference>
<comment type="similarity">
    <text evidence="3">Belongs to the DNA polymerase type-X family.</text>
</comment>
<feature type="domain" description="BRCT" evidence="20">
    <location>
        <begin position="191"/>
        <end position="291"/>
    </location>
</feature>
<dbReference type="KEGG" id="glz:GLAREA_12302"/>
<dbReference type="Pfam" id="PF10391">
    <property type="entry name" value="DNA_pol_lambd_f"/>
    <property type="match status" value="1"/>
</dbReference>
<dbReference type="SUPFAM" id="SSF47802">
    <property type="entry name" value="DNA polymerase beta, N-terminal domain-like"/>
    <property type="match status" value="1"/>
</dbReference>
<name>S3DHN1_GLAL2</name>
<dbReference type="AlphaFoldDB" id="S3DHN1"/>
<evidence type="ECO:0000259" key="20">
    <source>
        <dbReference type="PROSITE" id="PS50172"/>
    </source>
</evidence>
<dbReference type="FunFam" id="1.10.150.20:FF:000010">
    <property type="entry name" value="DNA polymerase lambda"/>
    <property type="match status" value="1"/>
</dbReference>
<evidence type="ECO:0000256" key="18">
    <source>
        <dbReference type="PIRSR" id="PIRSR622312-50"/>
    </source>
</evidence>
<dbReference type="InterPro" id="IPR022312">
    <property type="entry name" value="DNA_pol_X"/>
</dbReference>
<feature type="compositionally biased region" description="Polar residues" evidence="19">
    <location>
        <begin position="340"/>
        <end position="358"/>
    </location>
</feature>
<dbReference type="EMBL" id="KE145361">
    <property type="protein sequence ID" value="EPE31546.1"/>
    <property type="molecule type" value="Genomic_DNA"/>
</dbReference>
<comment type="cofactor">
    <cofactor evidence="1">
        <name>Mn(2+)</name>
        <dbReference type="ChEBI" id="CHEBI:29035"/>
    </cofactor>
</comment>
<dbReference type="Gene3D" id="3.30.210.10">
    <property type="entry name" value="DNA polymerase, thumb domain"/>
    <property type="match status" value="1"/>
</dbReference>
<dbReference type="InterPro" id="IPR037160">
    <property type="entry name" value="DNA_Pol_thumb_sf"/>
</dbReference>
<keyword evidence="10" id="KW-0479">Metal-binding</keyword>
<dbReference type="InterPro" id="IPR043519">
    <property type="entry name" value="NT_sf"/>
</dbReference>
<evidence type="ECO:0000256" key="1">
    <source>
        <dbReference type="ARBA" id="ARBA00001936"/>
    </source>
</evidence>
<dbReference type="RefSeq" id="XP_008081275.1">
    <property type="nucleotide sequence ID" value="XM_008083084.1"/>
</dbReference>
<dbReference type="EC" id="2.7.7.7" evidence="4"/>
<keyword evidence="9" id="KW-0235">DNA replication</keyword>
<feature type="compositionally biased region" description="Basic and acidic residues" evidence="19">
    <location>
        <begin position="321"/>
        <end position="330"/>
    </location>
</feature>
<reference evidence="21 22" key="1">
    <citation type="journal article" date="2013" name="BMC Genomics">
        <title>Genomics-driven discovery of the pneumocandin biosynthetic gene cluster in the fungus Glarea lozoyensis.</title>
        <authorList>
            <person name="Chen L."/>
            <person name="Yue Q."/>
            <person name="Zhang X."/>
            <person name="Xiang M."/>
            <person name="Wang C."/>
            <person name="Li S."/>
            <person name="Che Y."/>
            <person name="Ortiz-Lopez F.J."/>
            <person name="Bills G.F."/>
            <person name="Liu X."/>
            <person name="An Z."/>
        </authorList>
    </citation>
    <scope>NUCLEOTIDE SEQUENCE [LARGE SCALE GENOMIC DNA]</scope>
    <source>
        <strain evidence="22">ATCC 20868 / MF5171</strain>
    </source>
</reference>
<dbReference type="InterPro" id="IPR010996">
    <property type="entry name" value="HHH_MUS81"/>
</dbReference>
<dbReference type="Pfam" id="PF14792">
    <property type="entry name" value="DNA_pol_B_palm"/>
    <property type="match status" value="1"/>
</dbReference>
<dbReference type="CDD" id="cd00141">
    <property type="entry name" value="NT_POLXc"/>
    <property type="match status" value="1"/>
</dbReference>
<dbReference type="GO" id="GO:0006303">
    <property type="term" value="P:double-strand break repair via nonhomologous end joining"/>
    <property type="evidence" value="ECO:0007669"/>
    <property type="project" value="TreeGrafter"/>
</dbReference>
<dbReference type="InterPro" id="IPR036420">
    <property type="entry name" value="BRCT_dom_sf"/>
</dbReference>
<evidence type="ECO:0000313" key="21">
    <source>
        <dbReference type="EMBL" id="EPE31546.1"/>
    </source>
</evidence>
<dbReference type="SMART" id="SM00483">
    <property type="entry name" value="POLXc"/>
    <property type="match status" value="1"/>
</dbReference>
<evidence type="ECO:0000256" key="3">
    <source>
        <dbReference type="ARBA" id="ARBA00008323"/>
    </source>
</evidence>
<dbReference type="InterPro" id="IPR027421">
    <property type="entry name" value="DNA_pol_lamdba_lyase_dom_sf"/>
</dbReference>
<keyword evidence="14" id="KW-0234">DNA repair</keyword>
<evidence type="ECO:0000256" key="13">
    <source>
        <dbReference type="ARBA" id="ARBA00023125"/>
    </source>
</evidence>
<dbReference type="PANTHER" id="PTHR11276:SF28">
    <property type="entry name" value="DNA POLYMERASE LAMBDA"/>
    <property type="match status" value="1"/>
</dbReference>
<evidence type="ECO:0000313" key="22">
    <source>
        <dbReference type="Proteomes" id="UP000016922"/>
    </source>
</evidence>
<evidence type="ECO:0000256" key="2">
    <source>
        <dbReference type="ARBA" id="ARBA00004123"/>
    </source>
</evidence>
<dbReference type="PRINTS" id="PR00870">
    <property type="entry name" value="DNAPOLXBETA"/>
</dbReference>
<accession>S3DHN1</accession>
<dbReference type="PROSITE" id="PS50172">
    <property type="entry name" value="BRCT"/>
    <property type="match status" value="1"/>
</dbReference>
<organism evidence="21 22">
    <name type="scientific">Glarea lozoyensis (strain ATCC 20868 / MF5171)</name>
    <dbReference type="NCBI Taxonomy" id="1116229"/>
    <lineage>
        <taxon>Eukaryota</taxon>
        <taxon>Fungi</taxon>
        <taxon>Dikarya</taxon>
        <taxon>Ascomycota</taxon>
        <taxon>Pezizomycotina</taxon>
        <taxon>Leotiomycetes</taxon>
        <taxon>Helotiales</taxon>
        <taxon>Helotiaceae</taxon>
        <taxon>Glarea</taxon>
    </lineage>
</organism>
<keyword evidence="13" id="KW-0238">DNA-binding</keyword>
<dbReference type="Gene3D" id="3.30.460.10">
    <property type="entry name" value="Beta Polymerase, domain 2"/>
    <property type="match status" value="1"/>
</dbReference>
<dbReference type="GO" id="GO:0006260">
    <property type="term" value="P:DNA replication"/>
    <property type="evidence" value="ECO:0007669"/>
    <property type="project" value="UniProtKB-KW"/>
</dbReference>
<keyword evidence="11" id="KW-0227">DNA damage</keyword>
<dbReference type="InterPro" id="IPR019843">
    <property type="entry name" value="DNA_pol-X_BS"/>
</dbReference>
<evidence type="ECO:0000256" key="6">
    <source>
        <dbReference type="ARBA" id="ARBA00022634"/>
    </source>
</evidence>
<evidence type="ECO:0000256" key="15">
    <source>
        <dbReference type="ARBA" id="ARBA00023239"/>
    </source>
</evidence>
<dbReference type="InterPro" id="IPR029398">
    <property type="entry name" value="PolB_thumb"/>
</dbReference>
<dbReference type="GO" id="GO:0005634">
    <property type="term" value="C:nucleus"/>
    <property type="evidence" value="ECO:0007669"/>
    <property type="project" value="UniProtKB-SubCell"/>
</dbReference>
<dbReference type="Pfam" id="PF14791">
    <property type="entry name" value="DNA_pol_B_thumb"/>
    <property type="match status" value="1"/>
</dbReference>
<evidence type="ECO:0000256" key="11">
    <source>
        <dbReference type="ARBA" id="ARBA00022763"/>
    </source>
</evidence>
<keyword evidence="22" id="KW-1185">Reference proteome</keyword>
<keyword evidence="6" id="KW-0237">DNA synthesis</keyword>
<gene>
    <name evidence="21" type="ORF">GLAREA_12302</name>
</gene>
<keyword evidence="8" id="KW-0548">Nucleotidyltransferase</keyword>
<dbReference type="STRING" id="1116229.S3DHN1"/>
<comment type="catalytic activity">
    <reaction evidence="17">
        <text>DNA(n) + a 2'-deoxyribonucleoside 5'-triphosphate = DNA(n+1) + diphosphate</text>
        <dbReference type="Rhea" id="RHEA:22508"/>
        <dbReference type="Rhea" id="RHEA-COMP:17339"/>
        <dbReference type="Rhea" id="RHEA-COMP:17340"/>
        <dbReference type="ChEBI" id="CHEBI:33019"/>
        <dbReference type="ChEBI" id="CHEBI:61560"/>
        <dbReference type="ChEBI" id="CHEBI:173112"/>
        <dbReference type="EC" id="2.7.7.7"/>
    </reaction>
</comment>
<dbReference type="Gene3D" id="1.10.150.20">
    <property type="entry name" value="5' to 3' exonuclease, C-terminal subdomain"/>
    <property type="match status" value="1"/>
</dbReference>
<dbReference type="GO" id="GO:0046872">
    <property type="term" value="F:metal ion binding"/>
    <property type="evidence" value="ECO:0007669"/>
    <property type="project" value="UniProtKB-KW"/>
</dbReference>
<dbReference type="PROSITE" id="PS00522">
    <property type="entry name" value="DNA_POLYMERASE_X"/>
    <property type="match status" value="1"/>
</dbReference>
<feature type="active site" description="Nucleophile; Schiff-base intermediate with DNA; for 5'-dRP lyase activity" evidence="18">
    <location>
        <position position="515"/>
    </location>
</feature>
<dbReference type="SUPFAM" id="SSF81585">
    <property type="entry name" value="PsbU/PolX domain-like"/>
    <property type="match status" value="1"/>
</dbReference>
<dbReference type="PANTHER" id="PTHR11276">
    <property type="entry name" value="DNA POLYMERASE TYPE-X FAMILY MEMBER"/>
    <property type="match status" value="1"/>
</dbReference>
<evidence type="ECO:0000256" key="16">
    <source>
        <dbReference type="ARBA" id="ARBA00023242"/>
    </source>
</evidence>
<evidence type="ECO:0000256" key="5">
    <source>
        <dbReference type="ARBA" id="ARBA00016513"/>
    </source>
</evidence>
<evidence type="ECO:0000256" key="7">
    <source>
        <dbReference type="ARBA" id="ARBA00022679"/>
    </source>
</evidence>
<dbReference type="PRINTS" id="PR00869">
    <property type="entry name" value="DNAPOLX"/>
</dbReference>
<dbReference type="GO" id="GO:0016829">
    <property type="term" value="F:lyase activity"/>
    <property type="evidence" value="ECO:0007669"/>
    <property type="project" value="UniProtKB-KW"/>
</dbReference>
<dbReference type="InterPro" id="IPR002008">
    <property type="entry name" value="DNA_pol_X_beta-like"/>
</dbReference>
<dbReference type="InterPro" id="IPR002054">
    <property type="entry name" value="DNA-dir_DNA_pol_X"/>
</dbReference>
<dbReference type="GeneID" id="19471343"/>
<evidence type="ECO:0000256" key="9">
    <source>
        <dbReference type="ARBA" id="ARBA00022705"/>
    </source>
</evidence>
<feature type="compositionally biased region" description="Polar residues" evidence="19">
    <location>
        <begin position="74"/>
        <end position="83"/>
    </location>
</feature>
<evidence type="ECO:0000256" key="19">
    <source>
        <dbReference type="SAM" id="MobiDB-lite"/>
    </source>
</evidence>
<dbReference type="SUPFAM" id="SSF81301">
    <property type="entry name" value="Nucleotidyltransferase"/>
    <property type="match status" value="1"/>
</dbReference>
<dbReference type="eggNOG" id="KOG2534">
    <property type="taxonomic scope" value="Eukaryota"/>
</dbReference>
<dbReference type="InterPro" id="IPR028207">
    <property type="entry name" value="DNA_pol_B_palm_palm"/>
</dbReference>
<keyword evidence="12" id="KW-0239">DNA-directed DNA polymerase</keyword>
<comment type="subcellular location">
    <subcellularLocation>
        <location evidence="2">Nucleus</location>
    </subcellularLocation>
</comment>
<feature type="compositionally biased region" description="Low complexity" evidence="19">
    <location>
        <begin position="40"/>
        <end position="51"/>
    </location>
</feature>
<feature type="region of interest" description="Disordered" evidence="19">
    <location>
        <begin position="394"/>
        <end position="454"/>
    </location>
</feature>